<sequence>MVPTLRRLYSSTSAPSIASQFLSKSQSLPPHTHTQFLGANQLQRFSATLSRPELAQSLPKNGTPLPACYHLAYFTPSQVEEELGRDGTDTTFNPPRPFTRRMWAGGELEWIGGETNRLKIGQEVTETTKLVSAVGKNTRAGEEMVVVGVEKSYENERGVALIDKRNWIFRPEITTPQTPASEPDQVPLPEGKYTRDFTQTPVTLFRFSALTFNAHKIHYNREWCRDVEGHRDLVVHGPLNLINMVNLWRDVQGRDVVPKKVTYRATSPLYAGERYRVIMDEEQSKVSEVRIVDSYGKMSMVGQIESA</sequence>
<dbReference type="EMBL" id="KZ613746">
    <property type="protein sequence ID" value="PMD65382.1"/>
    <property type="molecule type" value="Genomic_DNA"/>
</dbReference>
<accession>A0A2J6TQV4</accession>
<dbReference type="FunFam" id="3.10.129.10:FF:000103">
    <property type="entry name" value="WGS project CABT00000000 data, contig 2.1"/>
    <property type="match status" value="1"/>
</dbReference>
<evidence type="ECO:0000313" key="2">
    <source>
        <dbReference type="Proteomes" id="UP000235371"/>
    </source>
</evidence>
<dbReference type="AlphaFoldDB" id="A0A2J6TQV4"/>
<dbReference type="STRING" id="1095630.A0A2J6TQV4"/>
<gene>
    <name evidence="1" type="ORF">K444DRAFT_607936</name>
</gene>
<dbReference type="Gene3D" id="3.10.129.10">
    <property type="entry name" value="Hotdog Thioesterase"/>
    <property type="match status" value="1"/>
</dbReference>
<dbReference type="FunCoup" id="A0A2J6TQV4">
    <property type="interactions" value="45"/>
</dbReference>
<keyword evidence="2" id="KW-1185">Reference proteome</keyword>
<dbReference type="GO" id="GO:0019171">
    <property type="term" value="F:(3R)-hydroxyacyl-[acyl-carrier-protein] dehydratase activity"/>
    <property type="evidence" value="ECO:0007669"/>
    <property type="project" value="TreeGrafter"/>
</dbReference>
<organism evidence="1 2">
    <name type="scientific">Hyaloscypha bicolor E</name>
    <dbReference type="NCBI Taxonomy" id="1095630"/>
    <lineage>
        <taxon>Eukaryota</taxon>
        <taxon>Fungi</taxon>
        <taxon>Dikarya</taxon>
        <taxon>Ascomycota</taxon>
        <taxon>Pezizomycotina</taxon>
        <taxon>Leotiomycetes</taxon>
        <taxon>Helotiales</taxon>
        <taxon>Hyaloscyphaceae</taxon>
        <taxon>Hyaloscypha</taxon>
        <taxon>Hyaloscypha bicolor</taxon>
    </lineage>
</organism>
<dbReference type="GeneID" id="36587343"/>
<evidence type="ECO:0000313" key="1">
    <source>
        <dbReference type="EMBL" id="PMD65382.1"/>
    </source>
</evidence>
<dbReference type="InParanoid" id="A0A2J6TQV4"/>
<name>A0A2J6TQV4_9HELO</name>
<dbReference type="PANTHER" id="PTHR28152">
    <property type="entry name" value="HYDROXYACYL-THIOESTER DEHYDRATASE TYPE 2, MITOCHONDRIAL"/>
    <property type="match status" value="1"/>
</dbReference>
<dbReference type="PANTHER" id="PTHR28152:SF2">
    <property type="entry name" value="N-TERMINAL OF MAOC-LIKE DEHYDRATASE DOMAIN-CONTAINING PROTEIN"/>
    <property type="match status" value="1"/>
</dbReference>
<dbReference type="OrthoDB" id="3257538at2759"/>
<dbReference type="SUPFAM" id="SSF54637">
    <property type="entry name" value="Thioesterase/thiol ester dehydrase-isomerase"/>
    <property type="match status" value="1"/>
</dbReference>
<evidence type="ECO:0008006" key="3">
    <source>
        <dbReference type="Google" id="ProtNLM"/>
    </source>
</evidence>
<dbReference type="Proteomes" id="UP000235371">
    <property type="component" value="Unassembled WGS sequence"/>
</dbReference>
<protein>
    <recommendedName>
        <fullName evidence="3">N-terminal of MaoC-like dehydratase domain-containing protein</fullName>
    </recommendedName>
</protein>
<dbReference type="RefSeq" id="XP_024742286.1">
    <property type="nucleotide sequence ID" value="XM_024879266.1"/>
</dbReference>
<dbReference type="InterPro" id="IPR029069">
    <property type="entry name" value="HotDog_dom_sf"/>
</dbReference>
<proteinExistence type="predicted"/>
<dbReference type="InterPro" id="IPR052741">
    <property type="entry name" value="Mitochondrial_HTD2"/>
</dbReference>
<reference evidence="1 2" key="1">
    <citation type="submission" date="2016-04" db="EMBL/GenBank/DDBJ databases">
        <title>A degradative enzymes factory behind the ericoid mycorrhizal symbiosis.</title>
        <authorList>
            <consortium name="DOE Joint Genome Institute"/>
            <person name="Martino E."/>
            <person name="Morin E."/>
            <person name="Grelet G."/>
            <person name="Kuo A."/>
            <person name="Kohler A."/>
            <person name="Daghino S."/>
            <person name="Barry K."/>
            <person name="Choi C."/>
            <person name="Cichocki N."/>
            <person name="Clum A."/>
            <person name="Copeland A."/>
            <person name="Hainaut M."/>
            <person name="Haridas S."/>
            <person name="Labutti K."/>
            <person name="Lindquist E."/>
            <person name="Lipzen A."/>
            <person name="Khouja H.-R."/>
            <person name="Murat C."/>
            <person name="Ohm R."/>
            <person name="Olson A."/>
            <person name="Spatafora J."/>
            <person name="Veneault-Fourrey C."/>
            <person name="Henrissat B."/>
            <person name="Grigoriev I."/>
            <person name="Martin F."/>
            <person name="Perotto S."/>
        </authorList>
    </citation>
    <scope>NUCLEOTIDE SEQUENCE [LARGE SCALE GENOMIC DNA]</scope>
    <source>
        <strain evidence="1 2">E</strain>
    </source>
</reference>
<dbReference type="GO" id="GO:0005739">
    <property type="term" value="C:mitochondrion"/>
    <property type="evidence" value="ECO:0007669"/>
    <property type="project" value="TreeGrafter"/>
</dbReference>